<keyword evidence="1" id="KW-0472">Membrane</keyword>
<organism evidence="2 3">
    <name type="scientific">Maribacter sedimenticola</name>
    <dbReference type="NCBI Taxonomy" id="228956"/>
    <lineage>
        <taxon>Bacteria</taxon>
        <taxon>Pseudomonadati</taxon>
        <taxon>Bacteroidota</taxon>
        <taxon>Flavobacteriia</taxon>
        <taxon>Flavobacteriales</taxon>
        <taxon>Flavobacteriaceae</taxon>
        <taxon>Maribacter</taxon>
    </lineage>
</organism>
<feature type="transmembrane region" description="Helical" evidence="1">
    <location>
        <begin position="44"/>
        <end position="64"/>
    </location>
</feature>
<dbReference type="Proteomes" id="UP000198337">
    <property type="component" value="Unassembled WGS sequence"/>
</dbReference>
<protein>
    <recommendedName>
        <fullName evidence="4">PEP-CTERM protein-sorting domain-containing protein</fullName>
    </recommendedName>
</protein>
<reference evidence="2 3" key="1">
    <citation type="submission" date="2017-06" db="EMBL/GenBank/DDBJ databases">
        <authorList>
            <person name="Varghese N."/>
            <person name="Submissions S."/>
        </authorList>
    </citation>
    <scope>NUCLEOTIDE SEQUENCE [LARGE SCALE GENOMIC DNA]</scope>
    <source>
        <strain evidence="2 3">DSM 19840</strain>
    </source>
</reference>
<dbReference type="EMBL" id="FZNV01000003">
    <property type="protein sequence ID" value="SNR60686.1"/>
    <property type="molecule type" value="Genomic_DNA"/>
</dbReference>
<dbReference type="RefSeq" id="WP_089261198.1">
    <property type="nucleotide sequence ID" value="NZ_FZNV01000003.1"/>
</dbReference>
<comment type="caution">
    <text evidence="2">The sequence shown here is derived from an EMBL/GenBank/DDBJ whole genome shotgun (WGS) entry which is preliminary data.</text>
</comment>
<keyword evidence="3" id="KW-1185">Reference proteome</keyword>
<evidence type="ECO:0000256" key="1">
    <source>
        <dbReference type="SAM" id="Phobius"/>
    </source>
</evidence>
<keyword evidence="1" id="KW-0812">Transmembrane</keyword>
<accession>A0ABY1SJ86</accession>
<name>A0ABY1SJ86_9FLAO</name>
<sequence>MILEVGNLDGIFILIFLIMFGPALLFILIGSILFAKKKKKAGKVFMILAGVYLLISIGYCGILMSS</sequence>
<gene>
    <name evidence="2" type="ORF">SAMN04488009_2786</name>
</gene>
<feature type="transmembrane region" description="Helical" evidence="1">
    <location>
        <begin position="12"/>
        <end position="35"/>
    </location>
</feature>
<keyword evidence="1" id="KW-1133">Transmembrane helix</keyword>
<evidence type="ECO:0008006" key="4">
    <source>
        <dbReference type="Google" id="ProtNLM"/>
    </source>
</evidence>
<proteinExistence type="predicted"/>
<evidence type="ECO:0000313" key="3">
    <source>
        <dbReference type="Proteomes" id="UP000198337"/>
    </source>
</evidence>
<evidence type="ECO:0000313" key="2">
    <source>
        <dbReference type="EMBL" id="SNR60686.1"/>
    </source>
</evidence>